<accession>A0A8J4T528</accession>
<sequence>MVLRKTLLPEHLHMVVTPTPSPVSCRVRKQVHEAVHVHKRVRSIPPGLQTDQRAPGALTAPAAACNFSNVYSDAF</sequence>
<reference evidence="1" key="1">
    <citation type="submission" date="2020-07" db="EMBL/GenBank/DDBJ databases">
        <title>Clarias magur genome sequencing, assembly and annotation.</title>
        <authorList>
            <person name="Kushwaha B."/>
            <person name="Kumar R."/>
            <person name="Das P."/>
            <person name="Joshi C.G."/>
            <person name="Kumar D."/>
            <person name="Nagpure N.S."/>
            <person name="Pandey M."/>
            <person name="Agarwal S."/>
            <person name="Srivastava S."/>
            <person name="Singh M."/>
            <person name="Sahoo L."/>
            <person name="Jayasankar P."/>
            <person name="Meher P.K."/>
            <person name="Koringa P.G."/>
            <person name="Iquebal M.A."/>
            <person name="Das S.P."/>
            <person name="Bit A."/>
            <person name="Patnaik S."/>
            <person name="Patel N."/>
            <person name="Shah T.M."/>
            <person name="Hinsu A."/>
            <person name="Jena J.K."/>
        </authorList>
    </citation>
    <scope>NUCLEOTIDE SEQUENCE</scope>
    <source>
        <strain evidence="1">CIFAMagur01</strain>
        <tissue evidence="1">Testis</tissue>
    </source>
</reference>
<dbReference type="Proteomes" id="UP000727407">
    <property type="component" value="Unassembled WGS sequence"/>
</dbReference>
<organism evidence="1 2">
    <name type="scientific">Clarias magur</name>
    <name type="common">Asian catfish</name>
    <name type="synonym">Macropteronotus magur</name>
    <dbReference type="NCBI Taxonomy" id="1594786"/>
    <lineage>
        <taxon>Eukaryota</taxon>
        <taxon>Metazoa</taxon>
        <taxon>Chordata</taxon>
        <taxon>Craniata</taxon>
        <taxon>Vertebrata</taxon>
        <taxon>Euteleostomi</taxon>
        <taxon>Actinopterygii</taxon>
        <taxon>Neopterygii</taxon>
        <taxon>Teleostei</taxon>
        <taxon>Ostariophysi</taxon>
        <taxon>Siluriformes</taxon>
        <taxon>Clariidae</taxon>
        <taxon>Clarias</taxon>
    </lineage>
</organism>
<dbReference type="AlphaFoldDB" id="A0A8J4T528"/>
<gene>
    <name evidence="1" type="ORF">DAT39_021195</name>
</gene>
<evidence type="ECO:0000313" key="2">
    <source>
        <dbReference type="Proteomes" id="UP000727407"/>
    </source>
</evidence>
<name>A0A8J4T528_CLAMG</name>
<proteinExistence type="predicted"/>
<evidence type="ECO:0000313" key="1">
    <source>
        <dbReference type="EMBL" id="KAF5889105.1"/>
    </source>
</evidence>
<protein>
    <submittedName>
        <fullName evidence="1">Uncharacterized protein</fullName>
    </submittedName>
</protein>
<keyword evidence="2" id="KW-1185">Reference proteome</keyword>
<dbReference type="EMBL" id="QNUK01000864">
    <property type="protein sequence ID" value="KAF5889105.1"/>
    <property type="molecule type" value="Genomic_DNA"/>
</dbReference>
<comment type="caution">
    <text evidence="1">The sequence shown here is derived from an EMBL/GenBank/DDBJ whole genome shotgun (WGS) entry which is preliminary data.</text>
</comment>